<evidence type="ECO:0000313" key="1">
    <source>
        <dbReference type="EMBL" id="CUV05464.1"/>
    </source>
</evidence>
<reference evidence="2 3" key="1">
    <citation type="submission" date="2014-11" db="EMBL/GenBank/DDBJ databases">
        <title>Comparative genomic analysis of Cryptosporidium hominis reveals occurrence of genetic recombination in virulent subtypes.</title>
        <authorList>
            <person name="Guo Y."/>
            <person name="Tang K."/>
            <person name="Frace M."/>
            <person name="Li N."/>
            <person name="Roellig D.M."/>
            <person name="Sammons S."/>
            <person name="Knipe K."/>
            <person name="Rowe L."/>
            <person name="Feng Y."/>
            <person name="Xiao L."/>
        </authorList>
    </citation>
    <scope>NUCLEOTIDE SEQUENCE [LARGE SCALE GENOMIC DNA]</scope>
    <source>
        <strain evidence="2">30976</strain>
    </source>
</reference>
<evidence type="ECO:0000313" key="2">
    <source>
        <dbReference type="EMBL" id="PPS93063.1"/>
    </source>
</evidence>
<accession>A0A0S4TF08</accession>
<dbReference type="Proteomes" id="UP001429100">
    <property type="component" value="Unassembled WGS sequence"/>
</dbReference>
<gene>
    <name evidence="1" type="ORF">CHUDEA4_830</name>
    <name evidence="2" type="ORF">GY17_00003141</name>
</gene>
<dbReference type="AlphaFoldDB" id="A0A0S4TF08"/>
<organism evidence="1">
    <name type="scientific">Cryptosporidium hominis</name>
    <dbReference type="NCBI Taxonomy" id="237895"/>
    <lineage>
        <taxon>Eukaryota</taxon>
        <taxon>Sar</taxon>
        <taxon>Alveolata</taxon>
        <taxon>Apicomplexa</taxon>
        <taxon>Conoidasida</taxon>
        <taxon>Coccidia</taxon>
        <taxon>Eucoccidiorida</taxon>
        <taxon>Eimeriorina</taxon>
        <taxon>Cryptosporidiidae</taxon>
        <taxon>Cryptosporidium</taxon>
    </lineage>
</organism>
<dbReference type="VEuPathDB" id="CryptoDB:ChTU502y2012_403g0390"/>
<dbReference type="EMBL" id="LN877950">
    <property type="protein sequence ID" value="CUV05464.1"/>
    <property type="molecule type" value="Genomic_DNA"/>
</dbReference>
<keyword evidence="3" id="KW-1185">Reference proteome</keyword>
<sequence>MSKDEELALRKSIRKYNTNERALQKIQGDVLERLRRATELENPYQIKTNRKKQLDQTKYENNLSRIICRDYYPDLDYMNKNKDDHESIKSTINNPPGTLNMNDFPHIGDYESNKDLLVCKKLPNITQFQSKYTHKGHLDLLALTNQDLIQRREKESWIEHQSFNHNLKREMNIIQMNQKNSNQINDFDEKSLIFNKSQSRSSFMFPNHNHHNQPKKEVNTPQDREKLINPSNTRYNYMDDFEKDERMLLLKEIQTKRKQIHLDKAPNLNPILLDNKKTSKNLLMKSPLVKNALRRLNKSDILFDNQLRDSYSYKGNSKQSLSRIT</sequence>
<dbReference type="EMBL" id="JTAI01000022">
    <property type="protein sequence ID" value="PPS93063.1"/>
    <property type="molecule type" value="Genomic_DNA"/>
</dbReference>
<dbReference type="Proteomes" id="UP000199752">
    <property type="component" value="Chromosome 4"/>
</dbReference>
<dbReference type="OrthoDB" id="337932at2759"/>
<protein>
    <submittedName>
        <fullName evidence="1">Uncharacterized protein</fullName>
    </submittedName>
</protein>
<dbReference type="VEuPathDB" id="CryptoDB:GY17_00003141"/>
<reference evidence="2 3" key="3">
    <citation type="submission" date="2017-10" db="EMBL/GenBank/DDBJ databases">
        <title>Consistent, comparative and evidence-based genome annotation and re-annotation for the closely-related species, Cryptosporidium parvum, C. hominis and C. tyzzeri.</title>
        <authorList>
            <person name="Baptista R.P."/>
            <person name="Li Y."/>
            <person name="Sateriale A."/>
            <person name="Striepen B."/>
            <person name="Kissinger J.C."/>
        </authorList>
    </citation>
    <scope>NUCLEOTIDE SEQUENCE [LARGE SCALE GENOMIC DNA]</scope>
    <source>
        <strain evidence="2">30976</strain>
    </source>
</reference>
<proteinExistence type="predicted"/>
<dbReference type="VEuPathDB" id="CryptoDB:CHUDEA4_830"/>
<reference evidence="1" key="2">
    <citation type="submission" date="2015-08" db="EMBL/GenBank/DDBJ databases">
        <authorList>
            <person name="Babu N.S."/>
            <person name="Beckwith C.J."/>
            <person name="Beseler K.G."/>
            <person name="Brison A."/>
            <person name="Carone J.V."/>
            <person name="Caskin T.P."/>
            <person name="Diamond M."/>
            <person name="Durham M.E."/>
            <person name="Foxe J.M."/>
            <person name="Go M."/>
            <person name="Henderson B.A."/>
            <person name="Jones I.B."/>
            <person name="McGettigan J.A."/>
            <person name="Micheletti S.J."/>
            <person name="Nasrallah M.E."/>
            <person name="Ortiz D."/>
            <person name="Piller C.R."/>
            <person name="Privatt S.R."/>
            <person name="Schneider S.L."/>
            <person name="Sharp S."/>
            <person name="Smith T.C."/>
            <person name="Stanton J.D."/>
            <person name="Ullery H.E."/>
            <person name="Wilson R.J."/>
            <person name="Serrano M.G."/>
            <person name="Buck G."/>
            <person name="Lee V."/>
            <person name="Wang Y."/>
            <person name="Carvalho R."/>
            <person name="Voegtly L."/>
            <person name="Shi R."/>
            <person name="Duckworth R."/>
            <person name="Johnson A."/>
            <person name="Loviza R."/>
            <person name="Walstead R."/>
            <person name="Shah Z."/>
            <person name="Kiflezghi M."/>
            <person name="Wade K."/>
            <person name="Ball S.L."/>
            <person name="Bradley K.W."/>
            <person name="Asai D.J."/>
            <person name="Bowman C.A."/>
            <person name="Russell D.A."/>
            <person name="Pope W.H."/>
            <person name="Jacobs-Sera D."/>
            <person name="Hendrix R.W."/>
            <person name="Hatfull G.F."/>
        </authorList>
    </citation>
    <scope>NUCLEOTIDE SEQUENCE [LARGE SCALE GENOMIC DNA]</scope>
</reference>
<dbReference type="VEuPathDB" id="CryptoDB:Chro.40102"/>
<evidence type="ECO:0000313" key="3">
    <source>
        <dbReference type="Proteomes" id="UP001429100"/>
    </source>
</evidence>
<name>A0A0S4TF08_CRYHO</name>